<feature type="domain" description="Thioredoxin" evidence="13">
    <location>
        <begin position="26"/>
        <end position="181"/>
    </location>
</feature>
<dbReference type="InterPro" id="IPR050924">
    <property type="entry name" value="Peroxiredoxin_BCP/PrxQ"/>
</dbReference>
<dbReference type="PANTHER" id="PTHR42801">
    <property type="entry name" value="THIOREDOXIN-DEPENDENT PEROXIDE REDUCTASE"/>
    <property type="match status" value="1"/>
</dbReference>
<dbReference type="PANTHER" id="PTHR42801:SF4">
    <property type="entry name" value="AHPC_TSA FAMILY PROTEIN"/>
    <property type="match status" value="1"/>
</dbReference>
<evidence type="ECO:0000313" key="14">
    <source>
        <dbReference type="EMBL" id="MFK2905326.1"/>
    </source>
</evidence>
<evidence type="ECO:0000256" key="7">
    <source>
        <dbReference type="ARBA" id="ARBA00023284"/>
    </source>
</evidence>
<dbReference type="PROSITE" id="PS51352">
    <property type="entry name" value="THIOREDOXIN_2"/>
    <property type="match status" value="1"/>
</dbReference>
<evidence type="ECO:0000256" key="8">
    <source>
        <dbReference type="ARBA" id="ARBA00032824"/>
    </source>
</evidence>
<dbReference type="EC" id="1.11.1.24" evidence="2"/>
<evidence type="ECO:0000256" key="10">
    <source>
        <dbReference type="ARBA" id="ARBA00042639"/>
    </source>
</evidence>
<dbReference type="Gene3D" id="3.40.30.10">
    <property type="entry name" value="Glutaredoxin"/>
    <property type="match status" value="1"/>
</dbReference>
<protein>
    <recommendedName>
        <fullName evidence="2">thioredoxin-dependent peroxiredoxin</fullName>
        <ecNumber evidence="2">1.11.1.24</ecNumber>
    </recommendedName>
    <alternativeName>
        <fullName evidence="8">Thioredoxin peroxidase</fullName>
    </alternativeName>
    <alternativeName>
        <fullName evidence="10">Thioredoxin-dependent peroxiredoxin Bcp</fullName>
    </alternativeName>
</protein>
<evidence type="ECO:0000313" key="15">
    <source>
        <dbReference type="Proteomes" id="UP001620460"/>
    </source>
</evidence>
<comment type="function">
    <text evidence="1">Thiol-specific peroxidase that catalyzes the reduction of hydrogen peroxide and organic hydroperoxides to water and alcohols, respectively. Plays a role in cell protection against oxidative stress by detoxifying peroxides and as sensor of hydrogen peroxide-mediated signaling events.</text>
</comment>
<evidence type="ECO:0000256" key="11">
    <source>
        <dbReference type="ARBA" id="ARBA00049091"/>
    </source>
</evidence>
<keyword evidence="5" id="KW-0560">Oxidoreductase</keyword>
<comment type="similarity">
    <text evidence="9">Belongs to the peroxiredoxin family. BCP/PrxQ subfamily.</text>
</comment>
<keyword evidence="15" id="KW-1185">Reference proteome</keyword>
<evidence type="ECO:0000256" key="12">
    <source>
        <dbReference type="SAM" id="SignalP"/>
    </source>
</evidence>
<keyword evidence="4" id="KW-0049">Antioxidant</keyword>
<keyword evidence="3" id="KW-0575">Peroxidase</keyword>
<dbReference type="InterPro" id="IPR013766">
    <property type="entry name" value="Thioredoxin_domain"/>
</dbReference>
<organism evidence="14 15">
    <name type="scientific">Dyella ginsengisoli</name>
    <dbReference type="NCBI Taxonomy" id="363848"/>
    <lineage>
        <taxon>Bacteria</taxon>
        <taxon>Pseudomonadati</taxon>
        <taxon>Pseudomonadota</taxon>
        <taxon>Gammaproteobacteria</taxon>
        <taxon>Lysobacterales</taxon>
        <taxon>Rhodanobacteraceae</taxon>
        <taxon>Dyella</taxon>
    </lineage>
</organism>
<dbReference type="SUPFAM" id="SSF52833">
    <property type="entry name" value="Thioredoxin-like"/>
    <property type="match status" value="1"/>
</dbReference>
<proteinExistence type="inferred from homology"/>
<dbReference type="Proteomes" id="UP001620460">
    <property type="component" value="Unassembled WGS sequence"/>
</dbReference>
<comment type="caution">
    <text evidence="14">The sequence shown here is derived from an EMBL/GenBank/DDBJ whole genome shotgun (WGS) entry which is preliminary data.</text>
</comment>
<sequence length="182" mass="19135">MKSSLKLAALALVGAATVASPAFAALKEGTQAPDFSAPAYLAGKPFTFKLADALKNGPVVVYFFPAPHTSGCNVEAHLFSQAIDQFKALHATVIGVTAGNLDQLADFSKETEHCGGKFPVAADKGAVIAKEYDATLLMRPGWSDRTSYVIDSSGKITHVYSALNPNKHVEETLAAVKALEAK</sequence>
<evidence type="ECO:0000256" key="9">
    <source>
        <dbReference type="ARBA" id="ARBA00038489"/>
    </source>
</evidence>
<dbReference type="RefSeq" id="WP_404634724.1">
    <property type="nucleotide sequence ID" value="NZ_JADIKM010000004.1"/>
</dbReference>
<keyword evidence="12" id="KW-0732">Signal</keyword>
<evidence type="ECO:0000256" key="3">
    <source>
        <dbReference type="ARBA" id="ARBA00022559"/>
    </source>
</evidence>
<evidence type="ECO:0000256" key="1">
    <source>
        <dbReference type="ARBA" id="ARBA00003330"/>
    </source>
</evidence>
<comment type="catalytic activity">
    <reaction evidence="11">
        <text>a hydroperoxide + [thioredoxin]-dithiol = an alcohol + [thioredoxin]-disulfide + H2O</text>
        <dbReference type="Rhea" id="RHEA:62620"/>
        <dbReference type="Rhea" id="RHEA-COMP:10698"/>
        <dbReference type="Rhea" id="RHEA-COMP:10700"/>
        <dbReference type="ChEBI" id="CHEBI:15377"/>
        <dbReference type="ChEBI" id="CHEBI:29950"/>
        <dbReference type="ChEBI" id="CHEBI:30879"/>
        <dbReference type="ChEBI" id="CHEBI:35924"/>
        <dbReference type="ChEBI" id="CHEBI:50058"/>
        <dbReference type="EC" id="1.11.1.24"/>
    </reaction>
</comment>
<dbReference type="EMBL" id="JADIKM010000004">
    <property type="protein sequence ID" value="MFK2905326.1"/>
    <property type="molecule type" value="Genomic_DNA"/>
</dbReference>
<accession>A0ABW8JVZ1</accession>
<dbReference type="InterPro" id="IPR000866">
    <property type="entry name" value="AhpC/TSA"/>
</dbReference>
<evidence type="ECO:0000256" key="4">
    <source>
        <dbReference type="ARBA" id="ARBA00022862"/>
    </source>
</evidence>
<reference evidence="14 15" key="1">
    <citation type="submission" date="2020-10" db="EMBL/GenBank/DDBJ databases">
        <title>Phylogeny of dyella-like bacteria.</title>
        <authorList>
            <person name="Fu J."/>
        </authorList>
    </citation>
    <scope>NUCLEOTIDE SEQUENCE [LARGE SCALE GENOMIC DNA]</scope>
    <source>
        <strain evidence="14 15">Gsoil3046</strain>
    </source>
</reference>
<name>A0ABW8JVZ1_9GAMM</name>
<dbReference type="CDD" id="cd03017">
    <property type="entry name" value="PRX_BCP"/>
    <property type="match status" value="1"/>
</dbReference>
<dbReference type="Pfam" id="PF00578">
    <property type="entry name" value="AhpC-TSA"/>
    <property type="match status" value="1"/>
</dbReference>
<feature type="signal peptide" evidence="12">
    <location>
        <begin position="1"/>
        <end position="24"/>
    </location>
</feature>
<evidence type="ECO:0000259" key="13">
    <source>
        <dbReference type="PROSITE" id="PS51352"/>
    </source>
</evidence>
<keyword evidence="7" id="KW-0676">Redox-active center</keyword>
<evidence type="ECO:0000256" key="6">
    <source>
        <dbReference type="ARBA" id="ARBA00023157"/>
    </source>
</evidence>
<keyword evidence="6" id="KW-1015">Disulfide bond</keyword>
<feature type="chain" id="PRO_5045970536" description="thioredoxin-dependent peroxiredoxin" evidence="12">
    <location>
        <begin position="25"/>
        <end position="182"/>
    </location>
</feature>
<evidence type="ECO:0000256" key="2">
    <source>
        <dbReference type="ARBA" id="ARBA00013017"/>
    </source>
</evidence>
<evidence type="ECO:0000256" key="5">
    <source>
        <dbReference type="ARBA" id="ARBA00023002"/>
    </source>
</evidence>
<dbReference type="InterPro" id="IPR036249">
    <property type="entry name" value="Thioredoxin-like_sf"/>
</dbReference>
<gene>
    <name evidence="14" type="ORF">ISP17_15290</name>
</gene>